<geneLocation type="chloroplast" evidence="1"/>
<dbReference type="RefSeq" id="NP_050885.1">
    <property type="nucleotide sequence ID" value="NC_000927.1"/>
</dbReference>
<evidence type="ECO:0000313" key="1">
    <source>
        <dbReference type="EMBL" id="AAD54856.1"/>
    </source>
</evidence>
<organism evidence="1">
    <name type="scientific">Nephroselmis olivacea</name>
    <name type="common">Green alga</name>
    <dbReference type="NCBI Taxonomy" id="31312"/>
    <lineage>
        <taxon>Eukaryota</taxon>
        <taxon>Viridiplantae</taxon>
        <taxon>Chlorophyta</taxon>
        <taxon>Nephroselmidophyceae</taxon>
        <taxon>Nephroselmidales</taxon>
        <taxon>Nephroselmidaceae</taxon>
        <taxon>Nephroselmis</taxon>
    </lineage>
</organism>
<keyword evidence="1" id="KW-0150">Chloroplast</keyword>
<accession>Q9TKW0</accession>
<dbReference type="GeneID" id="1496867"/>
<name>Q9TKW0_NEPOL</name>
<dbReference type="EMBL" id="AF137379">
    <property type="protein sequence ID" value="AAD54856.1"/>
    <property type="molecule type" value="Genomic_DNA"/>
</dbReference>
<keyword evidence="1" id="KW-0934">Plastid</keyword>
<proteinExistence type="predicted"/>
<dbReference type="AlphaFoldDB" id="Q9TKW0"/>
<reference evidence="1" key="1">
    <citation type="journal article" date="1999" name="Proc. Natl. Acad. Sci. U.S.A.">
        <title>The complete chloroplast DNA sequence of the green alga Nephroselmis olivacea: insights into the architecture of ancestral chloroplast genomes.</title>
        <authorList>
            <person name="Turmel M."/>
            <person name="Otis C."/>
            <person name="Lemieux C."/>
        </authorList>
    </citation>
    <scope>NUCLEOTIDE SEQUENCE [LARGE SCALE GENOMIC DNA]</scope>
    <source>
        <strain>NIES-484</strain>
    </source>
</reference>
<sequence>MSANAWLHFEKWNQFVKMMLSYRNIITIKHVDEQSTDKVSEQSHSIHIEHANIYAQSVYLSDNCLASLRGSIENIDPSKLASTDVVTPSMVTNPVTSSSKFASIAVAHFNERTVNPGNPCGGLILGLLIVGLLLRRK</sequence>
<protein>
    <submittedName>
        <fullName evidence="1">Uncharacterized protein</fullName>
    </submittedName>
</protein>